<feature type="transmembrane region" description="Helical" evidence="7">
    <location>
        <begin position="45"/>
        <end position="63"/>
    </location>
</feature>
<dbReference type="GO" id="GO:0016780">
    <property type="term" value="F:phosphotransferase activity, for other substituted phosphate groups"/>
    <property type="evidence" value="ECO:0007669"/>
    <property type="project" value="TreeGrafter"/>
</dbReference>
<keyword evidence="10" id="KW-1185">Reference proteome</keyword>
<dbReference type="EMBL" id="BMXA01000001">
    <property type="protein sequence ID" value="GGZ99243.1"/>
    <property type="molecule type" value="Genomic_DNA"/>
</dbReference>
<dbReference type="PANTHER" id="PTHR30576:SF0">
    <property type="entry name" value="UNDECAPRENYL-PHOSPHATE N-ACETYLGALACTOSAMINYL 1-PHOSPHATE TRANSFERASE-RELATED"/>
    <property type="match status" value="1"/>
</dbReference>
<evidence type="ECO:0000259" key="8">
    <source>
        <dbReference type="Pfam" id="PF02397"/>
    </source>
</evidence>
<evidence type="ECO:0000313" key="9">
    <source>
        <dbReference type="EMBL" id="GGZ99243.1"/>
    </source>
</evidence>
<evidence type="ECO:0000256" key="2">
    <source>
        <dbReference type="ARBA" id="ARBA00006464"/>
    </source>
</evidence>
<dbReference type="Proteomes" id="UP000614811">
    <property type="component" value="Unassembled WGS sequence"/>
</dbReference>
<feature type="transmembrane region" description="Helical" evidence="7">
    <location>
        <begin position="269"/>
        <end position="288"/>
    </location>
</feature>
<evidence type="ECO:0000256" key="4">
    <source>
        <dbReference type="ARBA" id="ARBA00022692"/>
    </source>
</evidence>
<evidence type="ECO:0000256" key="3">
    <source>
        <dbReference type="ARBA" id="ARBA00022679"/>
    </source>
</evidence>
<evidence type="ECO:0000256" key="5">
    <source>
        <dbReference type="ARBA" id="ARBA00022989"/>
    </source>
</evidence>
<organism evidence="9 10">
    <name type="scientific">Arenicella chitinivorans</name>
    <dbReference type="NCBI Taxonomy" id="1329800"/>
    <lineage>
        <taxon>Bacteria</taxon>
        <taxon>Pseudomonadati</taxon>
        <taxon>Pseudomonadota</taxon>
        <taxon>Gammaproteobacteria</taxon>
        <taxon>Arenicellales</taxon>
        <taxon>Arenicellaceae</taxon>
        <taxon>Arenicella</taxon>
    </lineage>
</organism>
<evidence type="ECO:0000256" key="6">
    <source>
        <dbReference type="ARBA" id="ARBA00023136"/>
    </source>
</evidence>
<feature type="transmembrane region" description="Helical" evidence="7">
    <location>
        <begin position="12"/>
        <end position="33"/>
    </location>
</feature>
<keyword evidence="3" id="KW-0808">Transferase</keyword>
<gene>
    <name evidence="9" type="ORF">GCM10008090_04780</name>
</gene>
<dbReference type="GO" id="GO:0016020">
    <property type="term" value="C:membrane"/>
    <property type="evidence" value="ECO:0007669"/>
    <property type="project" value="UniProtKB-SubCell"/>
</dbReference>
<accession>A0A918RHM5</accession>
<proteinExistence type="inferred from homology"/>
<sequence>MNRGTIRSVRSLLILVCDLVALLTIFSGVYQLRLKNLPDYLSADLWLIVFTFISTLYLSGTYVKEKSGRLPRLPIRTFFVCIVGGGLCVLWVYLLGPKEFNNYFGRGVLPLGTLLFGIATTLVRYAVNSLYHLQESRIELLYVGYSPSTHAFLDELRNHQENRGLSILSTEKIDVEQLGITQISEFLSAETLKQGWQAIIIDPEFHPTTQEKSMLISAKLSGESVISLADYYESHWFMVPVNHISDEWFLHSQGFSMLGSAISARIKRLLDAVLAAALLILTAPIILFCCLTIKVTSRGPALFKQRRVGLRGTQFTIYKLRTMHQHAEASGAQWAQEDDPRVTRVGRFMRQTRLDELPQFWNVLRGEMSFVGPRPERPEFTDTLADEIPYYNLRNLVKPGISGWAQVIFPYGASTSDALRKLQYELYYIKHQSLLLDLNIMVRTLLTIFQRGGR</sequence>
<keyword evidence="6 7" id="KW-0472">Membrane</keyword>
<comment type="similarity">
    <text evidence="2">Belongs to the bacterial sugar transferase family.</text>
</comment>
<name>A0A918RHM5_9GAMM</name>
<comment type="subcellular location">
    <subcellularLocation>
        <location evidence="1">Membrane</location>
        <topology evidence="1">Multi-pass membrane protein</topology>
    </subcellularLocation>
</comment>
<dbReference type="NCBIfam" id="TIGR03025">
    <property type="entry name" value="EPS_sugtrans"/>
    <property type="match status" value="1"/>
</dbReference>
<evidence type="ECO:0000256" key="1">
    <source>
        <dbReference type="ARBA" id="ARBA00004141"/>
    </source>
</evidence>
<protein>
    <recommendedName>
        <fullName evidence="8">Bacterial sugar transferase domain-containing protein</fullName>
    </recommendedName>
</protein>
<keyword evidence="5 7" id="KW-1133">Transmembrane helix</keyword>
<evidence type="ECO:0000256" key="7">
    <source>
        <dbReference type="SAM" id="Phobius"/>
    </source>
</evidence>
<dbReference type="AlphaFoldDB" id="A0A918RHM5"/>
<reference evidence="9" key="2">
    <citation type="submission" date="2020-09" db="EMBL/GenBank/DDBJ databases">
        <authorList>
            <person name="Sun Q."/>
            <person name="Kim S."/>
        </authorList>
    </citation>
    <scope>NUCLEOTIDE SEQUENCE</scope>
    <source>
        <strain evidence="9">KCTC 12711</strain>
    </source>
</reference>
<feature type="domain" description="Bacterial sugar transferase" evidence="8">
    <location>
        <begin position="267"/>
        <end position="449"/>
    </location>
</feature>
<keyword evidence="4 7" id="KW-0812">Transmembrane</keyword>
<feature type="transmembrane region" description="Helical" evidence="7">
    <location>
        <begin position="108"/>
        <end position="127"/>
    </location>
</feature>
<feature type="transmembrane region" description="Helical" evidence="7">
    <location>
        <begin position="75"/>
        <end position="96"/>
    </location>
</feature>
<dbReference type="RefSeq" id="WP_189398402.1">
    <property type="nucleotide sequence ID" value="NZ_BMXA01000001.1"/>
</dbReference>
<comment type="caution">
    <text evidence="9">The sequence shown here is derived from an EMBL/GenBank/DDBJ whole genome shotgun (WGS) entry which is preliminary data.</text>
</comment>
<dbReference type="Pfam" id="PF02397">
    <property type="entry name" value="Bac_transf"/>
    <property type="match status" value="1"/>
</dbReference>
<dbReference type="InterPro" id="IPR003362">
    <property type="entry name" value="Bact_transf"/>
</dbReference>
<dbReference type="PANTHER" id="PTHR30576">
    <property type="entry name" value="COLANIC BIOSYNTHESIS UDP-GLUCOSE LIPID CARRIER TRANSFERASE"/>
    <property type="match status" value="1"/>
</dbReference>
<dbReference type="InterPro" id="IPR017475">
    <property type="entry name" value="EPS_sugar_tfrase"/>
</dbReference>
<evidence type="ECO:0000313" key="10">
    <source>
        <dbReference type="Proteomes" id="UP000614811"/>
    </source>
</evidence>
<reference evidence="9" key="1">
    <citation type="journal article" date="2014" name="Int. J. Syst. Evol. Microbiol.">
        <title>Complete genome sequence of Corynebacterium casei LMG S-19264T (=DSM 44701T), isolated from a smear-ripened cheese.</title>
        <authorList>
            <consortium name="US DOE Joint Genome Institute (JGI-PGF)"/>
            <person name="Walter F."/>
            <person name="Albersmeier A."/>
            <person name="Kalinowski J."/>
            <person name="Ruckert C."/>
        </authorList>
    </citation>
    <scope>NUCLEOTIDE SEQUENCE</scope>
    <source>
        <strain evidence="9">KCTC 12711</strain>
    </source>
</reference>